<keyword evidence="2" id="KW-1185">Reference proteome</keyword>
<dbReference type="PANTHER" id="PTHR21533">
    <property type="entry name" value="LEUCINE-RICH PROTEIN"/>
    <property type="match status" value="1"/>
</dbReference>
<gene>
    <name evidence="3" type="primary">LOC100370351</name>
</gene>
<reference evidence="3" key="1">
    <citation type="submission" date="2025-08" db="UniProtKB">
        <authorList>
            <consortium name="RefSeq"/>
        </authorList>
    </citation>
    <scope>IDENTIFICATION</scope>
    <source>
        <tissue evidence="3">Testes</tissue>
    </source>
</reference>
<dbReference type="Proteomes" id="UP000694865">
    <property type="component" value="Unplaced"/>
</dbReference>
<dbReference type="InterPro" id="IPR028118">
    <property type="entry name" value="Chibby_fam"/>
</dbReference>
<name>A0ABM0GMR9_SACKO</name>
<dbReference type="PANTHER" id="PTHR21533:SF19">
    <property type="entry name" value="LEUCINE-RICH PROTEIN"/>
    <property type="match status" value="1"/>
</dbReference>
<feature type="coiled-coil region" evidence="1">
    <location>
        <begin position="73"/>
        <end position="100"/>
    </location>
</feature>
<dbReference type="Pfam" id="PF14645">
    <property type="entry name" value="Chibby"/>
    <property type="match status" value="1"/>
</dbReference>
<dbReference type="CDD" id="cd07429">
    <property type="entry name" value="Cby_like"/>
    <property type="match status" value="1"/>
</dbReference>
<organism evidence="2 3">
    <name type="scientific">Saccoglossus kowalevskii</name>
    <name type="common">Acorn worm</name>
    <dbReference type="NCBI Taxonomy" id="10224"/>
    <lineage>
        <taxon>Eukaryota</taxon>
        <taxon>Metazoa</taxon>
        <taxon>Hemichordata</taxon>
        <taxon>Enteropneusta</taxon>
        <taxon>Harrimaniidae</taxon>
        <taxon>Saccoglossus</taxon>
    </lineage>
</organism>
<sequence length="136" mass="15094">MPLFGDKFSPKKTPMRRSASLNNLNKLDHAVREAEYGMEFGPAAVNLGNHKLVFENGTWVEDGSPGGADQREFNKIKKQNQALSEENNLLKLKIEVLLDMLAETTAESHLSHKKFEELRGGSGRVKDSKKHTGFGG</sequence>
<accession>A0ABM0GMR9</accession>
<evidence type="ECO:0000313" key="3">
    <source>
        <dbReference type="RefSeq" id="XP_002733345.1"/>
    </source>
</evidence>
<dbReference type="GeneID" id="100370351"/>
<proteinExistence type="predicted"/>
<dbReference type="RefSeq" id="XP_002733345.1">
    <property type="nucleotide sequence ID" value="XM_002733299.2"/>
</dbReference>
<protein>
    <submittedName>
        <fullName evidence="3">Protein chibby homolog 1-like isoform 2</fullName>
    </submittedName>
</protein>
<keyword evidence="1" id="KW-0175">Coiled coil</keyword>
<evidence type="ECO:0000256" key="1">
    <source>
        <dbReference type="SAM" id="Coils"/>
    </source>
</evidence>
<evidence type="ECO:0000313" key="2">
    <source>
        <dbReference type="Proteomes" id="UP000694865"/>
    </source>
</evidence>